<feature type="coiled-coil region" evidence="1">
    <location>
        <begin position="251"/>
        <end position="278"/>
    </location>
</feature>
<evidence type="ECO:0000256" key="2">
    <source>
        <dbReference type="SAM" id="MobiDB-lite"/>
    </source>
</evidence>
<feature type="region of interest" description="Disordered" evidence="2">
    <location>
        <begin position="9"/>
        <end position="55"/>
    </location>
</feature>
<dbReference type="EMBL" id="SEOQ01000450">
    <property type="protein sequence ID" value="TFY62711.1"/>
    <property type="molecule type" value="Genomic_DNA"/>
</dbReference>
<gene>
    <name evidence="3" type="ORF">EVG20_g6600</name>
</gene>
<evidence type="ECO:0000256" key="1">
    <source>
        <dbReference type="SAM" id="Coils"/>
    </source>
</evidence>
<evidence type="ECO:0000313" key="3">
    <source>
        <dbReference type="EMBL" id="TFY62711.1"/>
    </source>
</evidence>
<keyword evidence="4" id="KW-1185">Reference proteome</keyword>
<accession>A0A4Y9YMK8</accession>
<dbReference type="AlphaFoldDB" id="A0A4Y9YMK8"/>
<comment type="caution">
    <text evidence="3">The sequence shown here is derived from an EMBL/GenBank/DDBJ whole genome shotgun (WGS) entry which is preliminary data.</text>
</comment>
<reference evidence="3 4" key="1">
    <citation type="submission" date="2019-02" db="EMBL/GenBank/DDBJ databases">
        <title>Genome sequencing of the rare red list fungi Dentipellis fragilis.</title>
        <authorList>
            <person name="Buettner E."/>
            <person name="Kellner H."/>
        </authorList>
    </citation>
    <scope>NUCLEOTIDE SEQUENCE [LARGE SCALE GENOMIC DNA]</scope>
    <source>
        <strain evidence="3 4">DSM 105465</strain>
    </source>
</reference>
<dbReference type="Proteomes" id="UP000298327">
    <property type="component" value="Unassembled WGS sequence"/>
</dbReference>
<dbReference type="OrthoDB" id="10550328at2759"/>
<keyword evidence="1" id="KW-0175">Coiled coil</keyword>
<feature type="compositionally biased region" description="Polar residues" evidence="2">
    <location>
        <begin position="31"/>
        <end position="43"/>
    </location>
</feature>
<organism evidence="3 4">
    <name type="scientific">Dentipellis fragilis</name>
    <dbReference type="NCBI Taxonomy" id="205917"/>
    <lineage>
        <taxon>Eukaryota</taxon>
        <taxon>Fungi</taxon>
        <taxon>Dikarya</taxon>
        <taxon>Basidiomycota</taxon>
        <taxon>Agaricomycotina</taxon>
        <taxon>Agaricomycetes</taxon>
        <taxon>Russulales</taxon>
        <taxon>Hericiaceae</taxon>
        <taxon>Dentipellis</taxon>
    </lineage>
</organism>
<sequence length="304" mass="31694">MCADHCRGAGGDCPAHPVPAKGPAAPPRTSVALQSPSVHQGPSSLAPGSASIHQPSAPCTPILPTHPTLVTPSNDRSRDDPCIGVLPDVVHCSPFDVSLITASVSPPSPSNLFTQTTAATTSCLAATSPQTIPGPTSSPPSNLIAITQTTAASTGHLATTPPQTTPNHSSMPPSRITLQTTAMTASQPAAVLPQTIPQMEAAAVWSTRPLPAAGNRHLPHDPTVATAGSPAIPDAGPSSFKKQMDPTFTEQRRKEIQLQEEKQQRDEAIKMNKRKAQEIVMVYAWTEVSASPITLDSRLIVAPE</sequence>
<evidence type="ECO:0000313" key="4">
    <source>
        <dbReference type="Proteomes" id="UP000298327"/>
    </source>
</evidence>
<proteinExistence type="predicted"/>
<protein>
    <submittedName>
        <fullName evidence="3">Uncharacterized protein</fullName>
    </submittedName>
</protein>
<name>A0A4Y9YMK8_9AGAM</name>